<evidence type="ECO:0000256" key="6">
    <source>
        <dbReference type="SAM" id="MobiDB-lite"/>
    </source>
</evidence>
<feature type="compositionally biased region" description="Polar residues" evidence="6">
    <location>
        <begin position="1"/>
        <end position="18"/>
    </location>
</feature>
<feature type="compositionally biased region" description="Acidic residues" evidence="6">
    <location>
        <begin position="692"/>
        <end position="703"/>
    </location>
</feature>
<organism evidence="8">
    <name type="scientific">Nyssomyia neivai</name>
    <dbReference type="NCBI Taxonomy" id="330878"/>
    <lineage>
        <taxon>Eukaryota</taxon>
        <taxon>Metazoa</taxon>
        <taxon>Ecdysozoa</taxon>
        <taxon>Arthropoda</taxon>
        <taxon>Hexapoda</taxon>
        <taxon>Insecta</taxon>
        <taxon>Pterygota</taxon>
        <taxon>Neoptera</taxon>
        <taxon>Endopterygota</taxon>
        <taxon>Diptera</taxon>
        <taxon>Nematocera</taxon>
        <taxon>Psychodoidea</taxon>
        <taxon>Psychodidae</taxon>
        <taxon>Nyssomyia</taxon>
    </lineage>
</organism>
<dbReference type="GO" id="GO:0046872">
    <property type="term" value="F:metal ion binding"/>
    <property type="evidence" value="ECO:0007669"/>
    <property type="project" value="UniProtKB-KW"/>
</dbReference>
<feature type="compositionally biased region" description="Basic residues" evidence="6">
    <location>
        <begin position="712"/>
        <end position="725"/>
    </location>
</feature>
<dbReference type="GO" id="GO:0032034">
    <property type="term" value="F:myosin II head/neck binding"/>
    <property type="evidence" value="ECO:0007669"/>
    <property type="project" value="TreeGrafter"/>
</dbReference>
<feature type="compositionally biased region" description="Polar residues" evidence="6">
    <location>
        <begin position="228"/>
        <end position="241"/>
    </location>
</feature>
<dbReference type="PANTHER" id="PTHR15551">
    <property type="entry name" value="LIM DOMAIN ONLY 7"/>
    <property type="match status" value="1"/>
</dbReference>
<feature type="region of interest" description="Disordered" evidence="6">
    <location>
        <begin position="772"/>
        <end position="806"/>
    </location>
</feature>
<feature type="compositionally biased region" description="Basic and acidic residues" evidence="6">
    <location>
        <begin position="778"/>
        <end position="792"/>
    </location>
</feature>
<evidence type="ECO:0000256" key="1">
    <source>
        <dbReference type="ARBA" id="ARBA00022723"/>
    </source>
</evidence>
<dbReference type="Gene3D" id="2.10.110.10">
    <property type="entry name" value="Cysteine Rich Protein"/>
    <property type="match status" value="1"/>
</dbReference>
<evidence type="ECO:0000256" key="2">
    <source>
        <dbReference type="ARBA" id="ARBA00022833"/>
    </source>
</evidence>
<keyword evidence="2 4" id="KW-0862">Zinc</keyword>
<feature type="region of interest" description="Disordered" evidence="6">
    <location>
        <begin position="152"/>
        <end position="261"/>
    </location>
</feature>
<dbReference type="PROSITE" id="PS00478">
    <property type="entry name" value="LIM_DOMAIN_1"/>
    <property type="match status" value="1"/>
</dbReference>
<feature type="domain" description="LIM zinc-binding" evidence="7">
    <location>
        <begin position="1185"/>
        <end position="1251"/>
    </location>
</feature>
<evidence type="ECO:0000256" key="3">
    <source>
        <dbReference type="ARBA" id="ARBA00023038"/>
    </source>
</evidence>
<protein>
    <submittedName>
        <fullName evidence="8">Putative hipothetical protein</fullName>
    </submittedName>
</protein>
<feature type="region of interest" description="Disordered" evidence="6">
    <location>
        <begin position="287"/>
        <end position="316"/>
    </location>
</feature>
<evidence type="ECO:0000256" key="5">
    <source>
        <dbReference type="SAM" id="Coils"/>
    </source>
</evidence>
<feature type="compositionally biased region" description="Low complexity" evidence="6">
    <location>
        <begin position="196"/>
        <end position="205"/>
    </location>
</feature>
<dbReference type="Pfam" id="PF00412">
    <property type="entry name" value="LIM"/>
    <property type="match status" value="1"/>
</dbReference>
<feature type="compositionally biased region" description="Low complexity" evidence="6">
    <location>
        <begin position="20"/>
        <end position="30"/>
    </location>
</feature>
<keyword evidence="3 4" id="KW-0440">LIM domain</keyword>
<dbReference type="SMART" id="SM00132">
    <property type="entry name" value="LIM"/>
    <property type="match status" value="1"/>
</dbReference>
<name>A0A1L8DD94_9DIPT</name>
<evidence type="ECO:0000259" key="7">
    <source>
        <dbReference type="PROSITE" id="PS50023"/>
    </source>
</evidence>
<accession>A0A1L8DD94</accession>
<feature type="region of interest" description="Disordered" evidence="6">
    <location>
        <begin position="1114"/>
        <end position="1136"/>
    </location>
</feature>
<dbReference type="InterPro" id="IPR031865">
    <property type="entry name" value="DUF4757"/>
</dbReference>
<dbReference type="EMBL" id="GFDF01009653">
    <property type="protein sequence ID" value="JAV04431.1"/>
    <property type="molecule type" value="Transcribed_RNA"/>
</dbReference>
<dbReference type="GO" id="GO:0051893">
    <property type="term" value="P:regulation of focal adhesion assembly"/>
    <property type="evidence" value="ECO:0007669"/>
    <property type="project" value="TreeGrafter"/>
</dbReference>
<feature type="coiled-coil region" evidence="5">
    <location>
        <begin position="865"/>
        <end position="910"/>
    </location>
</feature>
<dbReference type="CDD" id="cd08368">
    <property type="entry name" value="LIM"/>
    <property type="match status" value="1"/>
</dbReference>
<feature type="region of interest" description="Disordered" evidence="6">
    <location>
        <begin position="1"/>
        <end position="60"/>
    </location>
</feature>
<dbReference type="AlphaFoldDB" id="A0A1L8DD94"/>
<dbReference type="PANTHER" id="PTHR15551:SF3">
    <property type="entry name" value="LIM AND CALPONIN HOMOLOGY DOMAINS-CONTAINING PROTEIN 1"/>
    <property type="match status" value="1"/>
</dbReference>
<feature type="compositionally biased region" description="Polar residues" evidence="6">
    <location>
        <begin position="299"/>
        <end position="312"/>
    </location>
</feature>
<sequence>MPSGSGQIAPSSPTSPAEITTVTTTNGTNGIRERKSSTDGQNNIGPSMERRISVTSNDPTDYVQRARTTRAAPPKPASNPMQFVKIKPCNLYQSAQEQLKRAEEVKKVKEVRKEDAEDWQCNLDNWKSSRRKRVEHIIDRVVEVKKLELEEHDRTRRKSKTFSEMLEERGTRRKMPLAVYNEDDANDLSDLGIGTSSASGKSSLSEDFDNHSVISDNQDTEKSHSDVDNNSNHENGNNRDYVSSPGYDTSSSTAPASSPDPCEYTYEGAIEGYKLRISRAQSIGLNGFNGRFSKDSTPERASSLDSGRSSENGAFVPKRPSVTKIEDRLINFEIKSSSDSTPENVVTTKKDLPKVDVVKRRELFEKDKLVNVAPAEKRLSGDFSNGKSIKERLSSFEQKEDVCRKTNRLSGDLTSIKERLTILEMEKKVTEKQQVVDVPVGSLKDRLSSLQAAVVAPEDVAVEEKTPEPDVPTEVSQMCEEEIVPETTPVDVTTSTIVESAPVSPVETIVPAEVTSTELFDENCANDMTDQDTSVLEALDIAFQAIDGGDQCGSAENEVEIEKLIDELVQTPVVVETENKPVPEDTMNEEKLQEIPNKVAPEPIYEIIDDVLEQQGIETQSIDAKEEPQDDEEPYYQVPKPIEPYYEVPKSKPIPLYENVEIFMGTPRQNNQMAPVLPPKEKPPPPPVANEATDEEEDEEDVKPDDAMKRMNSTRRIKKEIRNKRSSFLGIEGSADDDISLELSVAPPPDMSALLQEERRLEKQVLFKTGLYESSDTGDSRDSGVSENHSRQSSEPFTTSSEEQEDYLAQKETEIIKVLMVEKEKRRSSDSLLHERNGQEEWTVTGNGFAETENKLTHCDEESRMRCIEEQIREQEEVLRVERELLQLEQEELKRQRENLLLRENLARKELDHGTKMLMSANRRSLQDLNTAQVVTVNNITSNLTAPHPVYPIPGDYRQSMPDLQMTRKVPPAPPAKPMRSNLTHQEYQMASIKGSRAPSAEANDAENVQLRRPQQQQQIYGNMSRHTLHALSAVPKPKLTDGWVQQSRKSEPLDKYYPIQRKNDFVKTGDRNDTSWIATRKSEPRGFSYGKHWLIQEAEQRRIDQQLGVKPTLTQQNGWAGQRRSSGGDGKPLPDSVIQTLTQRVQNRMSVNERRRLENNPEVVTQQNLSPESQEKILSVSGRKKCSHCGEELGRGAAMIIESLRLFFHIDCFKCCVCRVQLGDGSNGTDVRVRNHKLHCHNCYSSDDGVKFSCV</sequence>
<evidence type="ECO:0000313" key="8">
    <source>
        <dbReference type="EMBL" id="JAV04431.1"/>
    </source>
</evidence>
<feature type="compositionally biased region" description="Low complexity" evidence="6">
    <location>
        <begin position="248"/>
        <end position="261"/>
    </location>
</feature>
<dbReference type="GO" id="GO:0001725">
    <property type="term" value="C:stress fiber"/>
    <property type="evidence" value="ECO:0007669"/>
    <property type="project" value="TreeGrafter"/>
</dbReference>
<keyword evidence="5" id="KW-0175">Coiled coil</keyword>
<evidence type="ECO:0000256" key="4">
    <source>
        <dbReference type="PROSITE-ProRule" id="PRU00125"/>
    </source>
</evidence>
<dbReference type="InterPro" id="IPR001781">
    <property type="entry name" value="Znf_LIM"/>
</dbReference>
<keyword evidence="1 4" id="KW-0479">Metal-binding</keyword>
<dbReference type="PROSITE" id="PS50023">
    <property type="entry name" value="LIM_DOMAIN_2"/>
    <property type="match status" value="1"/>
</dbReference>
<feature type="compositionally biased region" description="Polar residues" evidence="6">
    <location>
        <begin position="1114"/>
        <end position="1126"/>
    </location>
</feature>
<dbReference type="Pfam" id="PF15949">
    <property type="entry name" value="DUF4757"/>
    <property type="match status" value="1"/>
</dbReference>
<feature type="region of interest" description="Disordered" evidence="6">
    <location>
        <begin position="669"/>
        <end position="746"/>
    </location>
</feature>
<reference evidence="8" key="1">
    <citation type="submission" date="2016-12" db="EMBL/GenBank/DDBJ databases">
        <title>An insight into the sialome and mialome of the sand fly, Nyssomyia neivai.</title>
        <authorList>
            <person name="Sebastian V."/>
            <person name="Goulart T.M."/>
            <person name="Oliveira W."/>
            <person name="Calvo E."/>
            <person name="Oliveira L.F."/>
            <person name="Pinto M.C."/>
            <person name="Rosselino A.M."/>
            <person name="Ribeiro J.M."/>
        </authorList>
    </citation>
    <scope>NUCLEOTIDE SEQUENCE</scope>
</reference>
<dbReference type="GO" id="GO:0051496">
    <property type="term" value="P:positive regulation of stress fiber assembly"/>
    <property type="evidence" value="ECO:0007669"/>
    <property type="project" value="TreeGrafter"/>
</dbReference>
<proteinExistence type="predicted"/>